<accession>A0A0C1MLE6</accession>
<evidence type="ECO:0000256" key="6">
    <source>
        <dbReference type="HAMAP-Rule" id="MF_01862"/>
    </source>
</evidence>
<reference evidence="9 10" key="1">
    <citation type="submission" date="2014-12" db="EMBL/GenBank/DDBJ databases">
        <title>Draft Genome Sequence of Pseudoalteromonas luteoviolacea HI1.</title>
        <authorList>
            <person name="Asahina A.Y."/>
            <person name="Hadfield M.G."/>
        </authorList>
    </citation>
    <scope>NUCLEOTIDE SEQUENCE [LARGE SCALE GENOMIC DNA]</scope>
    <source>
        <strain evidence="9 10">HI1</strain>
    </source>
</reference>
<dbReference type="PANTHER" id="PTHR47816">
    <property type="entry name" value="RIBOSOMAL RNA SMALL SUBUNIT METHYLTRANSFERASE C"/>
    <property type="match status" value="1"/>
</dbReference>
<sequence>MQKLSNPSLLLLRNEEELHGEKVLVINHSDDGFLPELTKINSTSQVYAFSYNFADHLAASKHQHVTSFVGHSLPSIDDLDLVIYYYPKSKPEANMMLSNIRANLGKATRLLVVGANKGGVKSVEKQLKPYAQASYKLDSAKHCILYEFNELTEEQHFDITDYHQTFSVKVAEQNFTAVSVPGVFNHGKLDIGTELLLNNLSMPQKGNVLDFGCGAGLIATYMLNAQPNLSLYCLDVSALALYASEQTLKMNGHTGHFILSDGLGQVTEKFDAIVSNPPFHTGLDTDYSIAETFLANAKHMMKKGANLQIVANSFLKYPPIMEQHFKHFKTETKNTKFAVYHAQNS</sequence>
<keyword evidence="3 6" id="KW-0489">Methyltransferase</keyword>
<evidence type="ECO:0000256" key="4">
    <source>
        <dbReference type="ARBA" id="ARBA00022679"/>
    </source>
</evidence>
<dbReference type="SUPFAM" id="SSF53335">
    <property type="entry name" value="S-adenosyl-L-methionine-dependent methyltransferases"/>
    <property type="match status" value="1"/>
</dbReference>
<evidence type="ECO:0000256" key="3">
    <source>
        <dbReference type="ARBA" id="ARBA00022603"/>
    </source>
</evidence>
<dbReference type="InterPro" id="IPR013675">
    <property type="entry name" value="Mtase_sm_N"/>
</dbReference>
<dbReference type="CDD" id="cd02440">
    <property type="entry name" value="AdoMet_MTases"/>
    <property type="match status" value="1"/>
</dbReference>
<feature type="domain" description="Methyltransferase small" evidence="7">
    <location>
        <begin position="176"/>
        <end position="340"/>
    </location>
</feature>
<evidence type="ECO:0000256" key="2">
    <source>
        <dbReference type="ARBA" id="ARBA00022552"/>
    </source>
</evidence>
<dbReference type="InterPro" id="IPR002052">
    <property type="entry name" value="DNA_methylase_N6_adenine_CS"/>
</dbReference>
<feature type="domain" description="Methyltransferase small N-terminal" evidence="8">
    <location>
        <begin position="8"/>
        <end position="165"/>
    </location>
</feature>
<dbReference type="Pfam" id="PF08468">
    <property type="entry name" value="MTS_N"/>
    <property type="match status" value="1"/>
</dbReference>
<keyword evidence="2 6" id="KW-0698">rRNA processing</keyword>
<dbReference type="OrthoDB" id="9816072at2"/>
<dbReference type="RefSeq" id="WP_039612205.1">
    <property type="nucleotide sequence ID" value="NZ_JWIC01000010.1"/>
</dbReference>
<comment type="function">
    <text evidence="6">Specifically methylates the guanine in position 1207 of 16S rRNA in the 30S particle.</text>
</comment>
<keyword evidence="1 6" id="KW-0963">Cytoplasm</keyword>
<dbReference type="EC" id="2.1.1.172" evidence="6"/>
<dbReference type="Pfam" id="PF05175">
    <property type="entry name" value="MTS"/>
    <property type="match status" value="1"/>
</dbReference>
<evidence type="ECO:0000259" key="7">
    <source>
        <dbReference type="Pfam" id="PF05175"/>
    </source>
</evidence>
<dbReference type="GO" id="GO:0052914">
    <property type="term" value="F:16S rRNA (guanine(1207)-N(2))-methyltransferase activity"/>
    <property type="evidence" value="ECO:0007669"/>
    <property type="project" value="UniProtKB-EC"/>
</dbReference>
<evidence type="ECO:0000313" key="9">
    <source>
        <dbReference type="EMBL" id="KID55293.1"/>
    </source>
</evidence>
<proteinExistence type="inferred from homology"/>
<dbReference type="PROSITE" id="PS00092">
    <property type="entry name" value="N6_MTASE"/>
    <property type="match status" value="1"/>
</dbReference>
<dbReference type="InterPro" id="IPR007848">
    <property type="entry name" value="Small_mtfrase_dom"/>
</dbReference>
<comment type="subcellular location">
    <subcellularLocation>
        <location evidence="6">Cytoplasm</location>
    </subcellularLocation>
</comment>
<dbReference type="InterPro" id="IPR023543">
    <property type="entry name" value="rRNA_ssu_MeTfrase_C"/>
</dbReference>
<keyword evidence="4 6" id="KW-0808">Transferase</keyword>
<dbReference type="InterPro" id="IPR029063">
    <property type="entry name" value="SAM-dependent_MTases_sf"/>
</dbReference>
<dbReference type="HAMAP" id="MF_01862">
    <property type="entry name" value="16SrRNA_methyltr_C"/>
    <property type="match status" value="1"/>
</dbReference>
<dbReference type="Proteomes" id="UP000031327">
    <property type="component" value="Unassembled WGS sequence"/>
</dbReference>
<evidence type="ECO:0000256" key="5">
    <source>
        <dbReference type="ARBA" id="ARBA00022691"/>
    </source>
</evidence>
<organism evidence="9 10">
    <name type="scientific">Pseudoalteromonas luteoviolacea</name>
    <dbReference type="NCBI Taxonomy" id="43657"/>
    <lineage>
        <taxon>Bacteria</taxon>
        <taxon>Pseudomonadati</taxon>
        <taxon>Pseudomonadota</taxon>
        <taxon>Gammaproteobacteria</taxon>
        <taxon>Alteromonadales</taxon>
        <taxon>Pseudoalteromonadaceae</taxon>
        <taxon>Pseudoalteromonas</taxon>
    </lineage>
</organism>
<dbReference type="PANTHER" id="PTHR47816:SF4">
    <property type="entry name" value="RIBOSOMAL RNA SMALL SUBUNIT METHYLTRANSFERASE C"/>
    <property type="match status" value="1"/>
</dbReference>
<dbReference type="EMBL" id="JWIC01000010">
    <property type="protein sequence ID" value="KID55293.1"/>
    <property type="molecule type" value="Genomic_DNA"/>
</dbReference>
<gene>
    <name evidence="6" type="primary">rsmC</name>
    <name evidence="9" type="ORF">JF50_24830</name>
</gene>
<comment type="catalytic activity">
    <reaction evidence="6">
        <text>guanosine(1207) in 16S rRNA + S-adenosyl-L-methionine = N(2)-methylguanosine(1207) in 16S rRNA + S-adenosyl-L-homocysteine + H(+)</text>
        <dbReference type="Rhea" id="RHEA:42736"/>
        <dbReference type="Rhea" id="RHEA-COMP:10213"/>
        <dbReference type="Rhea" id="RHEA-COMP:10214"/>
        <dbReference type="ChEBI" id="CHEBI:15378"/>
        <dbReference type="ChEBI" id="CHEBI:57856"/>
        <dbReference type="ChEBI" id="CHEBI:59789"/>
        <dbReference type="ChEBI" id="CHEBI:74269"/>
        <dbReference type="ChEBI" id="CHEBI:74481"/>
        <dbReference type="EC" id="2.1.1.172"/>
    </reaction>
</comment>
<dbReference type="InterPro" id="IPR046977">
    <property type="entry name" value="RsmC/RlmG"/>
</dbReference>
<evidence type="ECO:0000313" key="10">
    <source>
        <dbReference type="Proteomes" id="UP000031327"/>
    </source>
</evidence>
<comment type="subunit">
    <text evidence="6">Monomer.</text>
</comment>
<keyword evidence="5 6" id="KW-0949">S-adenosyl-L-methionine</keyword>
<name>A0A0C1MLE6_9GAMM</name>
<comment type="similarity">
    <text evidence="6">Belongs to the methyltransferase superfamily. RsmC family.</text>
</comment>
<dbReference type="GO" id="GO:0003676">
    <property type="term" value="F:nucleic acid binding"/>
    <property type="evidence" value="ECO:0007669"/>
    <property type="project" value="InterPro"/>
</dbReference>
<evidence type="ECO:0000259" key="8">
    <source>
        <dbReference type="Pfam" id="PF08468"/>
    </source>
</evidence>
<evidence type="ECO:0000256" key="1">
    <source>
        <dbReference type="ARBA" id="ARBA00022490"/>
    </source>
</evidence>
<dbReference type="Gene3D" id="3.40.50.150">
    <property type="entry name" value="Vaccinia Virus protein VP39"/>
    <property type="match status" value="2"/>
</dbReference>
<dbReference type="AlphaFoldDB" id="A0A0C1MLE6"/>
<dbReference type="GO" id="GO:0005737">
    <property type="term" value="C:cytoplasm"/>
    <property type="evidence" value="ECO:0007669"/>
    <property type="project" value="UniProtKB-SubCell"/>
</dbReference>
<comment type="caution">
    <text evidence="9">The sequence shown here is derived from an EMBL/GenBank/DDBJ whole genome shotgun (WGS) entry which is preliminary data.</text>
</comment>
<protein>
    <recommendedName>
        <fullName evidence="6">Ribosomal RNA small subunit methyltransferase C</fullName>
        <ecNumber evidence="6">2.1.1.172</ecNumber>
    </recommendedName>
    <alternativeName>
        <fullName evidence="6">16S rRNA m2G1207 methyltransferase</fullName>
    </alternativeName>
    <alternativeName>
        <fullName evidence="6">rRNA (guanine-N(2)-)-methyltransferase RsmC</fullName>
    </alternativeName>
</protein>